<accession>A0ABV0PUL2</accession>
<organism evidence="2 3">
    <name type="scientific">Goodea atripinnis</name>
    <dbReference type="NCBI Taxonomy" id="208336"/>
    <lineage>
        <taxon>Eukaryota</taxon>
        <taxon>Metazoa</taxon>
        <taxon>Chordata</taxon>
        <taxon>Craniata</taxon>
        <taxon>Vertebrata</taxon>
        <taxon>Euteleostomi</taxon>
        <taxon>Actinopterygii</taxon>
        <taxon>Neopterygii</taxon>
        <taxon>Teleostei</taxon>
        <taxon>Neoteleostei</taxon>
        <taxon>Acanthomorphata</taxon>
        <taxon>Ovalentaria</taxon>
        <taxon>Atherinomorphae</taxon>
        <taxon>Cyprinodontiformes</taxon>
        <taxon>Goodeidae</taxon>
        <taxon>Goodea</taxon>
    </lineage>
</organism>
<evidence type="ECO:0000256" key="1">
    <source>
        <dbReference type="SAM" id="MobiDB-lite"/>
    </source>
</evidence>
<comment type="caution">
    <text evidence="2">The sequence shown here is derived from an EMBL/GenBank/DDBJ whole genome shotgun (WGS) entry which is preliminary data.</text>
</comment>
<dbReference type="InterPro" id="IPR036770">
    <property type="entry name" value="Ankyrin_rpt-contain_sf"/>
</dbReference>
<feature type="region of interest" description="Disordered" evidence="1">
    <location>
        <begin position="97"/>
        <end position="150"/>
    </location>
</feature>
<dbReference type="InterPro" id="IPR002110">
    <property type="entry name" value="Ankyrin_rpt"/>
</dbReference>
<dbReference type="EMBL" id="JAHRIO010090044">
    <property type="protein sequence ID" value="MEQ2187217.1"/>
    <property type="molecule type" value="Genomic_DNA"/>
</dbReference>
<protein>
    <submittedName>
        <fullName evidence="2">Uncharacterized protein</fullName>
    </submittedName>
</protein>
<dbReference type="SUPFAM" id="SSF48403">
    <property type="entry name" value="Ankyrin repeat"/>
    <property type="match status" value="1"/>
</dbReference>
<gene>
    <name evidence="2" type="ORF">GOODEAATRI_002363</name>
</gene>
<dbReference type="SMART" id="SM00248">
    <property type="entry name" value="ANK"/>
    <property type="match status" value="1"/>
</dbReference>
<proteinExistence type="predicted"/>
<feature type="compositionally biased region" description="Low complexity" evidence="1">
    <location>
        <begin position="117"/>
        <end position="138"/>
    </location>
</feature>
<keyword evidence="3" id="KW-1185">Reference proteome</keyword>
<dbReference type="Pfam" id="PF00023">
    <property type="entry name" value="Ank"/>
    <property type="match status" value="1"/>
</dbReference>
<reference evidence="2 3" key="1">
    <citation type="submission" date="2021-06" db="EMBL/GenBank/DDBJ databases">
        <authorList>
            <person name="Palmer J.M."/>
        </authorList>
    </citation>
    <scope>NUCLEOTIDE SEQUENCE [LARGE SCALE GENOMIC DNA]</scope>
    <source>
        <strain evidence="2 3">GA_2019</strain>
        <tissue evidence="2">Muscle</tissue>
    </source>
</reference>
<sequence>MGSDIAGCSDAKGRCLTDVLLTSANANLSVTDKDGNTALHLACSNVSGKEDCVLLIMEKLADSSLINATNTALQTREVADCLALILATMMPFCSPCSSGAPSPGSLLRQLPHQGCKSVGAGPRGPRSPRNPSGPSSEGTTENDSEDSETF</sequence>
<evidence type="ECO:0000313" key="3">
    <source>
        <dbReference type="Proteomes" id="UP001476798"/>
    </source>
</evidence>
<dbReference type="Proteomes" id="UP001476798">
    <property type="component" value="Unassembled WGS sequence"/>
</dbReference>
<evidence type="ECO:0000313" key="2">
    <source>
        <dbReference type="EMBL" id="MEQ2187217.1"/>
    </source>
</evidence>
<dbReference type="Gene3D" id="1.25.40.20">
    <property type="entry name" value="Ankyrin repeat-containing domain"/>
    <property type="match status" value="1"/>
</dbReference>
<feature type="compositionally biased region" description="Acidic residues" evidence="1">
    <location>
        <begin position="140"/>
        <end position="150"/>
    </location>
</feature>
<name>A0ABV0PUL2_9TELE</name>